<dbReference type="SUPFAM" id="SSF109604">
    <property type="entry name" value="HD-domain/PDEase-like"/>
    <property type="match status" value="1"/>
</dbReference>
<accession>A0A6A4HQP0</accession>
<dbReference type="InterPro" id="IPR003607">
    <property type="entry name" value="HD/PDEase_dom"/>
</dbReference>
<dbReference type="Pfam" id="PF01966">
    <property type="entry name" value="HD"/>
    <property type="match status" value="1"/>
</dbReference>
<dbReference type="Proteomes" id="UP000799118">
    <property type="component" value="Unassembled WGS sequence"/>
</dbReference>
<feature type="domain" description="HD" evidence="1">
    <location>
        <begin position="45"/>
        <end position="142"/>
    </location>
</feature>
<dbReference type="PANTHER" id="PTHR35569">
    <property type="entry name" value="CYANAMIDE HYDRATASE DDI2-RELATED"/>
    <property type="match status" value="1"/>
</dbReference>
<protein>
    <recommendedName>
        <fullName evidence="1">HD domain-containing protein</fullName>
    </recommendedName>
</protein>
<dbReference type="EMBL" id="ML769446">
    <property type="protein sequence ID" value="KAE9401372.1"/>
    <property type="molecule type" value="Genomic_DNA"/>
</dbReference>
<dbReference type="AlphaFoldDB" id="A0A6A4HQP0"/>
<dbReference type="Gene3D" id="1.10.3210.10">
    <property type="entry name" value="Hypothetical protein af1432"/>
    <property type="match status" value="1"/>
</dbReference>
<dbReference type="OrthoDB" id="2378324at2759"/>
<reference evidence="2" key="1">
    <citation type="journal article" date="2019" name="Environ. Microbiol.">
        <title>Fungal ecological strategies reflected in gene transcription - a case study of two litter decomposers.</title>
        <authorList>
            <person name="Barbi F."/>
            <person name="Kohler A."/>
            <person name="Barry K."/>
            <person name="Baskaran P."/>
            <person name="Daum C."/>
            <person name="Fauchery L."/>
            <person name="Ihrmark K."/>
            <person name="Kuo A."/>
            <person name="LaButti K."/>
            <person name="Lipzen A."/>
            <person name="Morin E."/>
            <person name="Grigoriev I.V."/>
            <person name="Henrissat B."/>
            <person name="Lindahl B."/>
            <person name="Martin F."/>
        </authorList>
    </citation>
    <scope>NUCLEOTIDE SEQUENCE</scope>
    <source>
        <strain evidence="2">JB14</strain>
    </source>
</reference>
<proteinExistence type="predicted"/>
<evidence type="ECO:0000313" key="2">
    <source>
        <dbReference type="EMBL" id="KAE9401372.1"/>
    </source>
</evidence>
<dbReference type="InterPro" id="IPR006674">
    <property type="entry name" value="HD_domain"/>
</dbReference>
<keyword evidence="3" id="KW-1185">Reference proteome</keyword>
<evidence type="ECO:0000313" key="3">
    <source>
        <dbReference type="Proteomes" id="UP000799118"/>
    </source>
</evidence>
<dbReference type="CDD" id="cd00077">
    <property type="entry name" value="HDc"/>
    <property type="match status" value="1"/>
</dbReference>
<sequence length="227" mass="25012">MCGTTSISAERPEGNPSAIPDCVPSDPISQSAYALAHKHLPPAILNHCLRVWIYAQILNEHSERKILPNRLSLLFTACMIHDIGATPAFANLNANKLQRFEIEGADAAQIADPPILERELDEVWSAIALHNTPQIPERMKGMVRIVRVAVFADFGGDGDGRLKEGLKEEIESKFPRLGIEKVLGDAVVAQALESRMPEKKAPAASWPSDLLRAHREDPEWEGVNKAF</sequence>
<name>A0A6A4HQP0_9AGAR</name>
<gene>
    <name evidence="2" type="ORF">BT96DRAFT_918841</name>
</gene>
<dbReference type="PANTHER" id="PTHR35569:SF1">
    <property type="entry name" value="CYANAMIDE HYDRATASE DDI2-RELATED"/>
    <property type="match status" value="1"/>
</dbReference>
<organism evidence="2 3">
    <name type="scientific">Gymnopus androsaceus JB14</name>
    <dbReference type="NCBI Taxonomy" id="1447944"/>
    <lineage>
        <taxon>Eukaryota</taxon>
        <taxon>Fungi</taxon>
        <taxon>Dikarya</taxon>
        <taxon>Basidiomycota</taxon>
        <taxon>Agaricomycotina</taxon>
        <taxon>Agaricomycetes</taxon>
        <taxon>Agaricomycetidae</taxon>
        <taxon>Agaricales</taxon>
        <taxon>Marasmiineae</taxon>
        <taxon>Omphalotaceae</taxon>
        <taxon>Gymnopus</taxon>
    </lineage>
</organism>
<evidence type="ECO:0000259" key="1">
    <source>
        <dbReference type="Pfam" id="PF01966"/>
    </source>
</evidence>